<sequence length="385" mass="44743">MNYVEIGNRHVVVALLTNKTFLEESIYYPVYVMLTIFEGIVMGCILFLCPIYVKTLAGTADDRYVLIFATYLRMFSPMWDVFFLVGVLVERLAATLKIGFYETVNLSRVSTCIIVWHFVMIFLVLTLITECTAQDRWILFLATHLRMFSLLWDVFFIAGVLVERLAATLKIGFYETVNYTRVSTVIIFSQAALIIIVLTLVMEFMYDWYWAVVLGMIGGILGLVAISATLFKTLYSWNLRQLQQMREFGMKNVKAANDRYLSRRFQLEENVNALELVKTITIYYAFVTVVCTFFIGLQFILANPNTNFSQFMLILFDVSTALAGFFYFALLFYKVEPWRRGFYENLRKIFGTSLIPDFARKARIDPLDSIDESAHYFSYYHNAWN</sequence>
<feature type="non-terminal residue" evidence="7">
    <location>
        <position position="385"/>
    </location>
</feature>
<feature type="transmembrane region" description="Helical" evidence="6">
    <location>
        <begin position="65"/>
        <end position="89"/>
    </location>
</feature>
<organism evidence="7 8">
    <name type="scientific">Mesorhabditis spiculigera</name>
    <dbReference type="NCBI Taxonomy" id="96644"/>
    <lineage>
        <taxon>Eukaryota</taxon>
        <taxon>Metazoa</taxon>
        <taxon>Ecdysozoa</taxon>
        <taxon>Nematoda</taxon>
        <taxon>Chromadorea</taxon>
        <taxon>Rhabditida</taxon>
        <taxon>Rhabditina</taxon>
        <taxon>Rhabditomorpha</taxon>
        <taxon>Rhabditoidea</taxon>
        <taxon>Rhabditidae</taxon>
        <taxon>Mesorhabditinae</taxon>
        <taxon>Mesorhabditis</taxon>
    </lineage>
</organism>
<evidence type="ECO:0000256" key="4">
    <source>
        <dbReference type="ARBA" id="ARBA00022989"/>
    </source>
</evidence>
<dbReference type="PANTHER" id="PTHR47518">
    <property type="entry name" value="SERPENTINE RECEPTOR CLASS EPSILON-13-RELATED"/>
    <property type="match status" value="1"/>
</dbReference>
<dbReference type="InterPro" id="IPR052854">
    <property type="entry name" value="Serpentine_rcpt_epsilon"/>
</dbReference>
<name>A0AA36D3J1_9BILA</name>
<keyword evidence="4 6" id="KW-1133">Transmembrane helix</keyword>
<evidence type="ECO:0000256" key="1">
    <source>
        <dbReference type="ARBA" id="ARBA00004141"/>
    </source>
</evidence>
<comment type="subcellular location">
    <subcellularLocation>
        <location evidence="1">Membrane</location>
        <topology evidence="1">Multi-pass membrane protein</topology>
    </subcellularLocation>
</comment>
<accession>A0AA36D3J1</accession>
<dbReference type="PANTHER" id="PTHR47518:SF11">
    <property type="entry name" value="SERPENTINE RECEPTOR, CLASS E (EPSILON)-RELATED"/>
    <property type="match status" value="1"/>
</dbReference>
<dbReference type="InterPro" id="IPR004151">
    <property type="entry name" value="7TM_GPCR_serpentine_rcpt_Sre"/>
</dbReference>
<gene>
    <name evidence="7" type="ORF">MSPICULIGERA_LOCUS18621</name>
</gene>
<dbReference type="Proteomes" id="UP001177023">
    <property type="component" value="Unassembled WGS sequence"/>
</dbReference>
<feature type="transmembrane region" description="Helical" evidence="6">
    <location>
        <begin position="109"/>
        <end position="128"/>
    </location>
</feature>
<feature type="transmembrane region" description="Helical" evidence="6">
    <location>
        <begin position="179"/>
        <end position="202"/>
    </location>
</feature>
<dbReference type="GO" id="GO:0016020">
    <property type="term" value="C:membrane"/>
    <property type="evidence" value="ECO:0007669"/>
    <property type="project" value="UniProtKB-SubCell"/>
</dbReference>
<protein>
    <submittedName>
        <fullName evidence="7">Uncharacterized protein</fullName>
    </submittedName>
</protein>
<dbReference type="Pfam" id="PF03125">
    <property type="entry name" value="Sre"/>
    <property type="match status" value="1"/>
</dbReference>
<keyword evidence="5 6" id="KW-0472">Membrane</keyword>
<evidence type="ECO:0000256" key="6">
    <source>
        <dbReference type="SAM" id="Phobius"/>
    </source>
</evidence>
<feature type="transmembrane region" description="Helical" evidence="6">
    <location>
        <begin position="148"/>
        <end position="167"/>
    </location>
</feature>
<feature type="transmembrane region" description="Helical" evidence="6">
    <location>
        <begin position="208"/>
        <end position="231"/>
    </location>
</feature>
<evidence type="ECO:0000313" key="8">
    <source>
        <dbReference type="Proteomes" id="UP001177023"/>
    </source>
</evidence>
<evidence type="ECO:0000256" key="3">
    <source>
        <dbReference type="ARBA" id="ARBA00022692"/>
    </source>
</evidence>
<proteinExistence type="inferred from homology"/>
<feature type="transmembrane region" description="Helical" evidence="6">
    <location>
        <begin position="308"/>
        <end position="333"/>
    </location>
</feature>
<keyword evidence="8" id="KW-1185">Reference proteome</keyword>
<comment type="caution">
    <text evidence="7">The sequence shown here is derived from an EMBL/GenBank/DDBJ whole genome shotgun (WGS) entry which is preliminary data.</text>
</comment>
<evidence type="ECO:0000256" key="5">
    <source>
        <dbReference type="ARBA" id="ARBA00023136"/>
    </source>
</evidence>
<comment type="similarity">
    <text evidence="2">Belongs to the nematode receptor-like protein sre family.</text>
</comment>
<feature type="transmembrane region" description="Helical" evidence="6">
    <location>
        <begin position="26"/>
        <end position="53"/>
    </location>
</feature>
<reference evidence="7" key="1">
    <citation type="submission" date="2023-06" db="EMBL/GenBank/DDBJ databases">
        <authorList>
            <person name="Delattre M."/>
        </authorList>
    </citation>
    <scope>NUCLEOTIDE SEQUENCE</scope>
    <source>
        <strain evidence="7">AF72</strain>
    </source>
</reference>
<feature type="transmembrane region" description="Helical" evidence="6">
    <location>
        <begin position="282"/>
        <end position="302"/>
    </location>
</feature>
<dbReference type="AlphaFoldDB" id="A0AA36D3J1"/>
<evidence type="ECO:0000313" key="7">
    <source>
        <dbReference type="EMBL" id="CAJ0580423.1"/>
    </source>
</evidence>
<keyword evidence="3 6" id="KW-0812">Transmembrane</keyword>
<dbReference type="GO" id="GO:0007606">
    <property type="term" value="P:sensory perception of chemical stimulus"/>
    <property type="evidence" value="ECO:0007669"/>
    <property type="project" value="InterPro"/>
</dbReference>
<dbReference type="EMBL" id="CATQJA010002659">
    <property type="protein sequence ID" value="CAJ0580423.1"/>
    <property type="molecule type" value="Genomic_DNA"/>
</dbReference>
<evidence type="ECO:0000256" key="2">
    <source>
        <dbReference type="ARBA" id="ARBA00006803"/>
    </source>
</evidence>